<protein>
    <recommendedName>
        <fullName evidence="1">DUF1266 domain-containing protein</fullName>
    </recommendedName>
</protein>
<gene>
    <name evidence="2" type="ORF">J2Z56_002474</name>
    <name evidence="3" type="ORF">J2Z57_002495</name>
</gene>
<feature type="domain" description="DUF1266" evidence="1">
    <location>
        <begin position="49"/>
        <end position="209"/>
    </location>
</feature>
<dbReference type="OrthoDB" id="1174736at2"/>
<keyword evidence="5" id="KW-1185">Reference proteome</keyword>
<name>A0A9X1CCV8_9FLAO</name>
<dbReference type="Proteomes" id="UP001138672">
    <property type="component" value="Unassembled WGS sequence"/>
</dbReference>
<dbReference type="EMBL" id="JAGGJQ010000007">
    <property type="protein sequence ID" value="MBP1840544.1"/>
    <property type="molecule type" value="Genomic_DNA"/>
</dbReference>
<dbReference type="EMBL" id="JAUSUU010000007">
    <property type="protein sequence ID" value="MDQ0336043.1"/>
    <property type="molecule type" value="Genomic_DNA"/>
</dbReference>
<dbReference type="AlphaFoldDB" id="A0A9X1CCV8"/>
<evidence type="ECO:0000313" key="4">
    <source>
        <dbReference type="Proteomes" id="UP001138672"/>
    </source>
</evidence>
<proteinExistence type="predicted"/>
<evidence type="ECO:0000313" key="3">
    <source>
        <dbReference type="EMBL" id="MDQ0336043.1"/>
    </source>
</evidence>
<evidence type="ECO:0000259" key="1">
    <source>
        <dbReference type="Pfam" id="PF06889"/>
    </source>
</evidence>
<dbReference type="InterPro" id="IPR009677">
    <property type="entry name" value="DUF1266"/>
</dbReference>
<dbReference type="RefSeq" id="WP_057779917.1">
    <property type="nucleotide sequence ID" value="NZ_JAGGJQ010000007.1"/>
</dbReference>
<dbReference type="Pfam" id="PF06889">
    <property type="entry name" value="DUF1266"/>
    <property type="match status" value="1"/>
</dbReference>
<evidence type="ECO:0000313" key="5">
    <source>
        <dbReference type="Proteomes" id="UP001231587"/>
    </source>
</evidence>
<organism evidence="2 4">
    <name type="scientific">Formosa algae</name>
    <dbReference type="NCBI Taxonomy" id="225843"/>
    <lineage>
        <taxon>Bacteria</taxon>
        <taxon>Pseudomonadati</taxon>
        <taxon>Bacteroidota</taxon>
        <taxon>Flavobacteriia</taxon>
        <taxon>Flavobacteriales</taxon>
        <taxon>Flavobacteriaceae</taxon>
        <taxon>Formosa</taxon>
    </lineage>
</organism>
<sequence>MTQNITPEIQDQLNLSALLLKKHYNKADLSSWTGFDLEDPMEVKQAKRLLSLYGIKSGLHLRNSLQRYESGQMVSQKFEKLALEFRMDTTTSFDAKYNAEDNQNTKGIYKMVWKYRFSLKTQKLIGYEMATYIFQMRLGYVLGFLNLDEMLLRLEDANTIIKNTFSSWGEFHRNVCLGDEYVLGITEQNLSTFPGTSTLWEAYQRLHIQHADWFKTWNK</sequence>
<dbReference type="Proteomes" id="UP001231587">
    <property type="component" value="Unassembled WGS sequence"/>
</dbReference>
<evidence type="ECO:0000313" key="2">
    <source>
        <dbReference type="EMBL" id="MBP1840544.1"/>
    </source>
</evidence>
<accession>A0A9X1CCV8</accession>
<reference evidence="2" key="1">
    <citation type="submission" date="2021-03" db="EMBL/GenBank/DDBJ databases">
        <title>Genomic Encyclopedia of Type Strains, Phase IV (KMG-IV): sequencing the most valuable type-strain genomes for metagenomic binning, comparative biology and taxonomic classification.</title>
        <authorList>
            <person name="Goeker M."/>
        </authorList>
    </citation>
    <scope>NUCLEOTIDE SEQUENCE</scope>
    <source>
        <strain evidence="2">DSM 15523</strain>
        <strain evidence="3 5">DSM 16476</strain>
    </source>
</reference>
<comment type="caution">
    <text evidence="2">The sequence shown here is derived from an EMBL/GenBank/DDBJ whole genome shotgun (WGS) entry which is preliminary data.</text>
</comment>